<dbReference type="Pfam" id="PF02668">
    <property type="entry name" value="TauD"/>
    <property type="match status" value="1"/>
</dbReference>
<dbReference type="GO" id="GO:0017000">
    <property type="term" value="P:antibiotic biosynthetic process"/>
    <property type="evidence" value="ECO:0007669"/>
    <property type="project" value="UniProtKB-KW"/>
</dbReference>
<dbReference type="Proteomes" id="UP000485058">
    <property type="component" value="Unassembled WGS sequence"/>
</dbReference>
<evidence type="ECO:0000256" key="2">
    <source>
        <dbReference type="ARBA" id="ARBA00023194"/>
    </source>
</evidence>
<keyword evidence="1" id="KW-0560">Oxidoreductase</keyword>
<dbReference type="Gene3D" id="3.60.130.10">
    <property type="entry name" value="Clavaminate synthase-like"/>
    <property type="match status" value="1"/>
</dbReference>
<evidence type="ECO:0000259" key="3">
    <source>
        <dbReference type="Pfam" id="PF02668"/>
    </source>
</evidence>
<evidence type="ECO:0000256" key="1">
    <source>
        <dbReference type="ARBA" id="ARBA00023002"/>
    </source>
</evidence>
<reference evidence="4 5" key="1">
    <citation type="submission" date="2020-02" db="EMBL/GenBank/DDBJ databases">
        <title>Draft genome sequence of Haematococcus lacustris strain NIES-144.</title>
        <authorList>
            <person name="Morimoto D."/>
            <person name="Nakagawa S."/>
            <person name="Yoshida T."/>
            <person name="Sawayama S."/>
        </authorList>
    </citation>
    <scope>NUCLEOTIDE SEQUENCE [LARGE SCALE GENOMIC DNA]</scope>
    <source>
        <strain evidence="4 5">NIES-144</strain>
    </source>
</reference>
<dbReference type="SUPFAM" id="SSF51197">
    <property type="entry name" value="Clavaminate synthase-like"/>
    <property type="match status" value="1"/>
</dbReference>
<dbReference type="EMBL" id="BLLF01000633">
    <property type="protein sequence ID" value="GFH13615.1"/>
    <property type="molecule type" value="Genomic_DNA"/>
</dbReference>
<dbReference type="AlphaFoldDB" id="A0A699YWN2"/>
<dbReference type="PANTHER" id="PTHR10696:SF56">
    <property type="entry name" value="TAUD_TFDA-LIKE DOMAIN-CONTAINING PROTEIN"/>
    <property type="match status" value="1"/>
</dbReference>
<protein>
    <submittedName>
        <fullName evidence="4">TauD domain-containing protein</fullName>
    </submittedName>
</protein>
<accession>A0A699YWN2</accession>
<dbReference type="InterPro" id="IPR042098">
    <property type="entry name" value="TauD-like_sf"/>
</dbReference>
<gene>
    <name evidence="4" type="ORF">HaLaN_09540</name>
</gene>
<evidence type="ECO:0000313" key="4">
    <source>
        <dbReference type="EMBL" id="GFH13615.1"/>
    </source>
</evidence>
<dbReference type="InterPro" id="IPR050411">
    <property type="entry name" value="AlphaKG_dependent_hydroxylases"/>
</dbReference>
<proteinExistence type="predicted"/>
<sequence>MQGVDVEPGTIVSGPNDWRAADFRGAENEHKWQLVLQEQDLQEIDSALASLESRGVRIEDMTVEDFPLPTLGPKLVHVRDEVILGKGFHLIRNFPVQRLSRWQTVAAYHGFGLYWGKPQAQNAKGHLVGHIKAIGTDPGLEGVRPYTTSIPHGYHTDNSDIAALLCLHDAEEGGVNNWVSSIAVHNALLRRGRKDLVEVLTTGDYWLPAHNVWGSPSDRWDASGSHPGPTWVSTPPFLYHNNRLSVTYKEGAYYYYYKFPDAPRFTPLQEEALRTFTALAMSDELRLDHKLAPGDISLVNNLTMLHAKTAFKTRPLHPPGEAWK</sequence>
<keyword evidence="5" id="KW-1185">Reference proteome</keyword>
<dbReference type="PANTHER" id="PTHR10696">
    <property type="entry name" value="GAMMA-BUTYROBETAINE HYDROXYLASE-RELATED"/>
    <property type="match status" value="1"/>
</dbReference>
<name>A0A699YWN2_HAELA</name>
<dbReference type="GO" id="GO:0016491">
    <property type="term" value="F:oxidoreductase activity"/>
    <property type="evidence" value="ECO:0007669"/>
    <property type="project" value="UniProtKB-KW"/>
</dbReference>
<keyword evidence="2" id="KW-0045">Antibiotic biosynthesis</keyword>
<evidence type="ECO:0000313" key="5">
    <source>
        <dbReference type="Proteomes" id="UP000485058"/>
    </source>
</evidence>
<comment type="caution">
    <text evidence="4">The sequence shown here is derived from an EMBL/GenBank/DDBJ whole genome shotgun (WGS) entry which is preliminary data.</text>
</comment>
<feature type="domain" description="TauD/TfdA-like" evidence="3">
    <location>
        <begin position="63"/>
        <end position="313"/>
    </location>
</feature>
<dbReference type="InterPro" id="IPR003819">
    <property type="entry name" value="TauD/TfdA-like"/>
</dbReference>
<organism evidence="4 5">
    <name type="scientific">Haematococcus lacustris</name>
    <name type="common">Green alga</name>
    <name type="synonym">Haematococcus pluvialis</name>
    <dbReference type="NCBI Taxonomy" id="44745"/>
    <lineage>
        <taxon>Eukaryota</taxon>
        <taxon>Viridiplantae</taxon>
        <taxon>Chlorophyta</taxon>
        <taxon>core chlorophytes</taxon>
        <taxon>Chlorophyceae</taxon>
        <taxon>CS clade</taxon>
        <taxon>Chlamydomonadales</taxon>
        <taxon>Haematococcaceae</taxon>
        <taxon>Haematococcus</taxon>
    </lineage>
</organism>